<keyword evidence="2" id="KW-1185">Reference proteome</keyword>
<dbReference type="Proteomes" id="UP001209803">
    <property type="component" value="Chromosome"/>
</dbReference>
<reference evidence="1 2" key="1">
    <citation type="submission" date="2023-03" db="EMBL/GenBank/DDBJ databases">
        <title>Roseibium porphyridii sp. nov. and Roseibium rhodosorbium sp. nov. isolated from marine algae, Porphyridium cruentum and Rhodosorus marinus, respectively.</title>
        <authorList>
            <person name="Lee M.W."/>
            <person name="Choi B.J."/>
            <person name="Lee J.K."/>
            <person name="Choi D.G."/>
            <person name="Baek J.H."/>
            <person name="Bayburt H."/>
            <person name="Kim J.M."/>
            <person name="Han D.M."/>
            <person name="Kim K.H."/>
            <person name="Jeon C.O."/>
        </authorList>
    </citation>
    <scope>NUCLEOTIDE SEQUENCE [LARGE SCALE GENOMIC DNA]</scope>
    <source>
        <strain evidence="1 2">KMA01</strain>
    </source>
</reference>
<accession>A0ABY8EZD0</accession>
<evidence type="ECO:0000313" key="1">
    <source>
        <dbReference type="EMBL" id="WFE88512.1"/>
    </source>
</evidence>
<organism evidence="1 2">
    <name type="scientific">Roseibium porphyridii</name>
    <dbReference type="NCBI Taxonomy" id="2866279"/>
    <lineage>
        <taxon>Bacteria</taxon>
        <taxon>Pseudomonadati</taxon>
        <taxon>Pseudomonadota</taxon>
        <taxon>Alphaproteobacteria</taxon>
        <taxon>Hyphomicrobiales</taxon>
        <taxon>Stappiaceae</taxon>
        <taxon>Roseibium</taxon>
    </lineage>
</organism>
<proteinExistence type="predicted"/>
<dbReference type="InterPro" id="IPR021295">
    <property type="entry name" value="DUF2867"/>
</dbReference>
<dbReference type="Pfam" id="PF11066">
    <property type="entry name" value="DUF2867"/>
    <property type="match status" value="1"/>
</dbReference>
<protein>
    <submittedName>
        <fullName evidence="1">DUF2867 domain-containing protein</fullName>
    </submittedName>
</protein>
<dbReference type="EMBL" id="CP120863">
    <property type="protein sequence ID" value="WFE88512.1"/>
    <property type="molecule type" value="Genomic_DNA"/>
</dbReference>
<name>A0ABY8EZD0_9HYPH</name>
<sequence>MSIADTLPRDSRLNAYHSKGDYMDTFSVSLRGRPDLRSVDIRVLADHMLNADIGWMNKLLSARDAVVKPLGLKTTDDLLKEQSDTPLAEREAGDRVGFFKIYSVGQNEILLGEDDWHQDFRLSIFRSVGEAPRVYATTCCKRHNLFGYAYLALILPFHKKIAATVLDTAIEEDLAA</sequence>
<dbReference type="RefSeq" id="WP_265681024.1">
    <property type="nucleotide sequence ID" value="NZ_CP120863.1"/>
</dbReference>
<gene>
    <name evidence="1" type="ORF">K1718_20440</name>
</gene>
<evidence type="ECO:0000313" key="2">
    <source>
        <dbReference type="Proteomes" id="UP001209803"/>
    </source>
</evidence>